<reference evidence="3 4" key="1">
    <citation type="journal article" date="2019" name="Sci. Rep.">
        <title>Orb-weaving spider Araneus ventricosus genome elucidates the spidroin gene catalogue.</title>
        <authorList>
            <person name="Kono N."/>
            <person name="Nakamura H."/>
            <person name="Ohtoshi R."/>
            <person name="Moran D.A.P."/>
            <person name="Shinohara A."/>
            <person name="Yoshida Y."/>
            <person name="Fujiwara M."/>
            <person name="Mori M."/>
            <person name="Tomita M."/>
            <person name="Arakawa K."/>
        </authorList>
    </citation>
    <scope>NUCLEOTIDE SEQUENCE [LARGE SCALE GENOMIC DNA]</scope>
</reference>
<dbReference type="AlphaFoldDB" id="A0A4Y2H0T1"/>
<dbReference type="EC" id="2.7.7.49" evidence="1"/>
<dbReference type="Gene3D" id="1.10.340.70">
    <property type="match status" value="1"/>
</dbReference>
<dbReference type="Gene3D" id="3.30.420.10">
    <property type="entry name" value="Ribonuclease H-like superfamily/Ribonuclease H"/>
    <property type="match status" value="1"/>
</dbReference>
<proteinExistence type="predicted"/>
<comment type="caution">
    <text evidence="3">The sequence shown here is derived from an EMBL/GenBank/DDBJ whole genome shotgun (WGS) entry which is preliminary data.</text>
</comment>
<dbReference type="Pfam" id="PF00665">
    <property type="entry name" value="rve"/>
    <property type="match status" value="1"/>
</dbReference>
<dbReference type="InterPro" id="IPR036397">
    <property type="entry name" value="RNaseH_sf"/>
</dbReference>
<dbReference type="EMBL" id="BGPR01001645">
    <property type="protein sequence ID" value="GBM58705.1"/>
    <property type="molecule type" value="Genomic_DNA"/>
</dbReference>
<name>A0A4Y2H0T1_ARAVE</name>
<gene>
    <name evidence="3" type="primary">K02A2.6_140</name>
    <name evidence="3" type="ORF">AVEN_256477_1</name>
</gene>
<dbReference type="InterPro" id="IPR001584">
    <property type="entry name" value="Integrase_cat-core"/>
</dbReference>
<evidence type="ECO:0000259" key="2">
    <source>
        <dbReference type="PROSITE" id="PS50994"/>
    </source>
</evidence>
<keyword evidence="4" id="KW-1185">Reference proteome</keyword>
<dbReference type="GO" id="GO:0003676">
    <property type="term" value="F:nucleic acid binding"/>
    <property type="evidence" value="ECO:0007669"/>
    <property type="project" value="InterPro"/>
</dbReference>
<dbReference type="PANTHER" id="PTHR37984:SF12">
    <property type="entry name" value="RIBONUCLEASE H"/>
    <property type="match status" value="1"/>
</dbReference>
<accession>A0A4Y2H0T1</accession>
<dbReference type="InterPro" id="IPR012337">
    <property type="entry name" value="RNaseH-like_sf"/>
</dbReference>
<sequence>MPEVLRGRVLDELHISHPEIEKMKSLARCYVWWPKIEEEIENQVGLCEPRQQTRHAPPNAPVHPWEVTTKPWLRVHIEFAGLFQDQMFFLLIDSFSKWLEVKRLSSATSCATIRVMREIFATHGIPDSVASYNGSQYTSEEFQNFLSINAIRHILVAPYHPSSNGQAERVAQTTKDELKRIISETQLFLCPLQRYRPAQTLQLKLKLLRRLLMNPIKADLDKP</sequence>
<dbReference type="InterPro" id="IPR050951">
    <property type="entry name" value="Retrovirus_Pol_polyprotein"/>
</dbReference>
<dbReference type="PROSITE" id="PS50994">
    <property type="entry name" value="INTEGRASE"/>
    <property type="match status" value="1"/>
</dbReference>
<dbReference type="Proteomes" id="UP000499080">
    <property type="component" value="Unassembled WGS sequence"/>
</dbReference>
<dbReference type="GO" id="GO:0003964">
    <property type="term" value="F:RNA-directed DNA polymerase activity"/>
    <property type="evidence" value="ECO:0007669"/>
    <property type="project" value="UniProtKB-EC"/>
</dbReference>
<dbReference type="InterPro" id="IPR041588">
    <property type="entry name" value="Integrase_H2C2"/>
</dbReference>
<dbReference type="GO" id="GO:0015074">
    <property type="term" value="P:DNA integration"/>
    <property type="evidence" value="ECO:0007669"/>
    <property type="project" value="InterPro"/>
</dbReference>
<protein>
    <recommendedName>
        <fullName evidence="1">RNA-directed DNA polymerase</fullName>
        <ecNumber evidence="1">2.7.7.49</ecNumber>
    </recommendedName>
</protein>
<evidence type="ECO:0000313" key="3">
    <source>
        <dbReference type="EMBL" id="GBM58705.1"/>
    </source>
</evidence>
<evidence type="ECO:0000256" key="1">
    <source>
        <dbReference type="ARBA" id="ARBA00012493"/>
    </source>
</evidence>
<organism evidence="3 4">
    <name type="scientific">Araneus ventricosus</name>
    <name type="common">Orbweaver spider</name>
    <name type="synonym">Epeira ventricosa</name>
    <dbReference type="NCBI Taxonomy" id="182803"/>
    <lineage>
        <taxon>Eukaryota</taxon>
        <taxon>Metazoa</taxon>
        <taxon>Ecdysozoa</taxon>
        <taxon>Arthropoda</taxon>
        <taxon>Chelicerata</taxon>
        <taxon>Arachnida</taxon>
        <taxon>Araneae</taxon>
        <taxon>Araneomorphae</taxon>
        <taxon>Entelegynae</taxon>
        <taxon>Araneoidea</taxon>
        <taxon>Araneidae</taxon>
        <taxon>Araneus</taxon>
    </lineage>
</organism>
<dbReference type="Pfam" id="PF17921">
    <property type="entry name" value="Integrase_H2C2"/>
    <property type="match status" value="1"/>
</dbReference>
<feature type="domain" description="Integrase catalytic" evidence="2">
    <location>
        <begin position="67"/>
        <end position="223"/>
    </location>
</feature>
<dbReference type="PANTHER" id="PTHR37984">
    <property type="entry name" value="PROTEIN CBG26694"/>
    <property type="match status" value="1"/>
</dbReference>
<evidence type="ECO:0000313" key="4">
    <source>
        <dbReference type="Proteomes" id="UP000499080"/>
    </source>
</evidence>
<dbReference type="SUPFAM" id="SSF53098">
    <property type="entry name" value="Ribonuclease H-like"/>
    <property type="match status" value="1"/>
</dbReference>
<dbReference type="OrthoDB" id="6419861at2759"/>